<keyword evidence="1" id="KW-0812">Transmembrane</keyword>
<evidence type="ECO:0000256" key="1">
    <source>
        <dbReference type="SAM" id="Phobius"/>
    </source>
</evidence>
<organism evidence="3">
    <name type="scientific">Hexamita inflata</name>
    <dbReference type="NCBI Taxonomy" id="28002"/>
    <lineage>
        <taxon>Eukaryota</taxon>
        <taxon>Metamonada</taxon>
        <taxon>Diplomonadida</taxon>
        <taxon>Hexamitidae</taxon>
        <taxon>Hexamitinae</taxon>
        <taxon>Hexamita</taxon>
    </lineage>
</organism>
<sequence>MLCLLNVYVLQNEQKCVAGFSLVEEQCQCLQMLSSDRVQCVSRCADVNESVLSNNFDQSSNCVKCDVFVHKDGDNHCVSVQEVKILFALKQCGTNAKPNPQNCYQTCICNDSSLVLQADGINCKCPSNTYFNSYERTCLSCSSGSPDATQTFCVCPTNSDYFDQASKQCITCASGATQSSLNQCICTTSSRYDMGGACTSCAGGATSSTADRLTCSCASKVNMRFDEEDNSCLTCGVDFSSTTYKDRSTCVCIAAGKVNINNVSCQVCGPGSVIKSSALDGCQCTDSSFFWSPKNNTCTRCPFGIADADNKCVCPPNSQLDNMNNSCICYGNYYFDGHNCVSCPINYNVVDGVCRFNSSANPYCIQQTCPQNAVPNANNTNCVCSGNFFYTNSNNSCTPCPGGSVVTNNVCSTNQFQGVQPSAICGLHAKPNTLTGNLTCICNDSSLVLLSDQLNCKCPDTFYFNFVFKTCLQCPSGSSPDGTKTFCVCLARSSYFDPSSKSCTDCPSGGSTSLISNQCTCILGRYNKGGTCTSCAGGATLSTVDRQSCSCYSKPIMRFNETKNSCVACGTAFAAAITYNDRSTCVCGTIGEVNINNATCEPCGSGSVSKNPGVQNVDGCQCTNSSYFWSAVNNTCTLCAIGIADSENKCVCPPNSQLNNAGTACVCNANYVLDGNNCVKEILCPANSSKVNNVCTCTAISGQQMVNGACECINANALVQGAACVCPTYSTLVGDTCSCPANSHLASGACACDADSFTLSTNGGVLTCQVCPATASPDAGQTTCVCQSGQVFDSAANQCSSCPANSSKVNNVCTCNVVSGQQMVNGACECINANSVVQGSSCVCPTYSTLVGSICTCPGGSHLQSSSCVCDAGSITLSTNGGVLSCRVCPLLASPDAGQTTCVCPSNQVFDSSANSCISCPDNSSPVNNVCTCTAISGQQMVNGACECINANALVQGAACVCPTYSTLVGDTCSCPANSHLASGACACDADSFTLSTNGGVLTCQVCPATASPDAGQTTCVCQSGQVFDSAANQCSSCPANSSKVNNVCTCNVVSGQQMVNGACECINANSVVQGSSCVCPTYSTLVGSICTCPGGSHLQSSSCVCDAGSITLSTNGGVLSCRVCPLLASPDAGQTTCVCPSNQVFDSSANSCISCPDNSSPVNNVCTCTAISGQQMVNGACECINANALVQGAACVCPTYSTLVGDTCSCPANSHLASGACACDADSFTLSTNGGVLTCQVCPATASPDAGQTTCVCQSGQVFDSAANQCSSCPANSSKVNNVCTCNVVSGQQMANGACECINANSVVQGSSCVCPTYSTLVGSICTCPGGSHLQSSSCVCDAGSITLSTNGGVLSCRVCPLLASPDAGQTTCVCPSNQVFDSSANSCISCPDNSSPVNNVCTCTAISGQQMVNGACECINANALVQGAACVCPTYSTLVGDTCSCPANSHLASGACACDADSFTLSTNGGVLTCQVCPATASPDAGQTTCVCQSGQVFDSAICMIQQCNLDQIMINHQCQTCHEVIENSVLSADKLDCVCSNTMILDEYNQKCVQTCNETSIQFKNKCYQCEKDKIPNFDKTYCVCKVAISLNLMHCVLECGENEVLENRRCMCYNLQNGRCMPKQVKSNQNQNILFIVTCVLSILAFLSIMLLFYIKAKYRKQIQRNRLISNQSNIQDIISQVNNNNEQYIDENSNLLDYSDEIDAFNDKLMLHLKRRIVVEV</sequence>
<protein>
    <recommendedName>
        <fullName evidence="2">DUF5874 domain-containing protein</fullName>
    </recommendedName>
</protein>
<evidence type="ECO:0000313" key="4">
    <source>
        <dbReference type="EMBL" id="CAL6036872.1"/>
    </source>
</evidence>
<keyword evidence="1" id="KW-0472">Membrane</keyword>
<name>A0AA86PZA0_9EUKA</name>
<keyword evidence="1" id="KW-1133">Transmembrane helix</keyword>
<evidence type="ECO:0000313" key="5">
    <source>
        <dbReference type="Proteomes" id="UP001642409"/>
    </source>
</evidence>
<evidence type="ECO:0000259" key="2">
    <source>
        <dbReference type="Pfam" id="PF19202"/>
    </source>
</evidence>
<dbReference type="SUPFAM" id="SSF57184">
    <property type="entry name" value="Growth factor receptor domain"/>
    <property type="match status" value="1"/>
</dbReference>
<dbReference type="Pfam" id="PF19202">
    <property type="entry name" value="DUF5874"/>
    <property type="match status" value="1"/>
</dbReference>
<dbReference type="EMBL" id="CATOUU010000720">
    <property type="protein sequence ID" value="CAI9943895.1"/>
    <property type="molecule type" value="Genomic_DNA"/>
</dbReference>
<keyword evidence="5" id="KW-1185">Reference proteome</keyword>
<evidence type="ECO:0000313" key="3">
    <source>
        <dbReference type="EMBL" id="CAI9943895.1"/>
    </source>
</evidence>
<dbReference type="InterPro" id="IPR009030">
    <property type="entry name" value="Growth_fac_rcpt_cys_sf"/>
</dbReference>
<proteinExistence type="predicted"/>
<feature type="transmembrane region" description="Helical" evidence="1">
    <location>
        <begin position="1637"/>
        <end position="1659"/>
    </location>
</feature>
<gene>
    <name evidence="3" type="ORF">HINF_LOCUS31540</name>
    <name evidence="4" type="ORF">HINF_LOCUS36618</name>
</gene>
<comment type="caution">
    <text evidence="3">The sequence shown here is derived from an EMBL/GenBank/DDBJ whole genome shotgun (WGS) entry which is preliminary data.</text>
</comment>
<dbReference type="InterPro" id="IPR043659">
    <property type="entry name" value="Exolysin_DUF5874"/>
</dbReference>
<feature type="domain" description="DUF5874" evidence="2">
    <location>
        <begin position="648"/>
        <end position="715"/>
    </location>
</feature>
<dbReference type="Proteomes" id="UP001642409">
    <property type="component" value="Unassembled WGS sequence"/>
</dbReference>
<dbReference type="EMBL" id="CAXDID020000135">
    <property type="protein sequence ID" value="CAL6036872.1"/>
    <property type="molecule type" value="Genomic_DNA"/>
</dbReference>
<reference evidence="3" key="1">
    <citation type="submission" date="2023-06" db="EMBL/GenBank/DDBJ databases">
        <authorList>
            <person name="Kurt Z."/>
        </authorList>
    </citation>
    <scope>NUCLEOTIDE SEQUENCE</scope>
</reference>
<accession>A0AA86PZA0</accession>
<reference evidence="4 5" key="2">
    <citation type="submission" date="2024-07" db="EMBL/GenBank/DDBJ databases">
        <authorList>
            <person name="Akdeniz Z."/>
        </authorList>
    </citation>
    <scope>NUCLEOTIDE SEQUENCE [LARGE SCALE GENOMIC DNA]</scope>
</reference>